<evidence type="ECO:0000313" key="1">
    <source>
        <dbReference type="EMBL" id="EHR33244.1"/>
    </source>
</evidence>
<dbReference type="Proteomes" id="UP000004191">
    <property type="component" value="Unassembled WGS sequence"/>
</dbReference>
<dbReference type="PROSITE" id="PS51257">
    <property type="entry name" value="PROKAR_LIPOPROTEIN"/>
    <property type="match status" value="1"/>
</dbReference>
<dbReference type="RefSeq" id="WP_005398803.1">
    <property type="nucleotide sequence ID" value="NZ_JH601088.1"/>
</dbReference>
<dbReference type="HOGENOM" id="CLU_2130014_0_0_9"/>
<accession>H3NPL6</accession>
<dbReference type="STRING" id="883114.HMPREF9709_01288"/>
<dbReference type="GeneID" id="96999257"/>
<dbReference type="EMBL" id="AGEI01000024">
    <property type="protein sequence ID" value="EHR33244.1"/>
    <property type="molecule type" value="Genomic_DNA"/>
</dbReference>
<dbReference type="PATRIC" id="fig|883114.3.peg.1279"/>
<comment type="caution">
    <text evidence="1">The sequence shown here is derived from an EMBL/GenBank/DDBJ whole genome shotgun (WGS) entry which is preliminary data.</text>
</comment>
<gene>
    <name evidence="1" type="ORF">HMPREF9709_01288</name>
</gene>
<sequence>MNRVLFINKKFKTIIFLMILSFLLVACKKRITDADINKIVSDKNISEITWNDFDGYMYQEDKTSKLVRIYTLDNGSTLILSGALDSENPTTISIVEVNGDVTYLKDESVKDKK</sequence>
<evidence type="ECO:0000313" key="2">
    <source>
        <dbReference type="Proteomes" id="UP000004191"/>
    </source>
</evidence>
<keyword evidence="2" id="KW-1185">Reference proteome</keyword>
<organism evidence="1 2">
    <name type="scientific">Helcococcus kunzii ATCC 51366</name>
    <dbReference type="NCBI Taxonomy" id="883114"/>
    <lineage>
        <taxon>Bacteria</taxon>
        <taxon>Bacillati</taxon>
        <taxon>Bacillota</taxon>
        <taxon>Tissierellia</taxon>
        <taxon>Tissierellales</taxon>
        <taxon>Peptoniphilaceae</taxon>
        <taxon>Helcococcus</taxon>
    </lineage>
</organism>
<protein>
    <submittedName>
        <fullName evidence="1">Uncharacterized protein</fullName>
    </submittedName>
</protein>
<name>H3NPL6_9FIRM</name>
<proteinExistence type="predicted"/>
<reference evidence="1 2" key="1">
    <citation type="submission" date="2012-01" db="EMBL/GenBank/DDBJ databases">
        <title>The Genome Sequence of Helcococcus kunzii ATCC 51366.</title>
        <authorList>
            <consortium name="The Broad Institute Genome Sequencing Platform"/>
            <person name="Earl A."/>
            <person name="Ward D."/>
            <person name="Feldgarden M."/>
            <person name="Gevers D."/>
            <person name="Huys G."/>
            <person name="Young S.K."/>
            <person name="Zeng Q."/>
            <person name="Gargeya S."/>
            <person name="Fitzgerald M."/>
            <person name="Haas B."/>
            <person name="Abouelleil A."/>
            <person name="Alvarado L."/>
            <person name="Arachchi H.M."/>
            <person name="Berlin A."/>
            <person name="Chapman S.B."/>
            <person name="Gearin G."/>
            <person name="Goldberg J."/>
            <person name="Griggs A."/>
            <person name="Gujja S."/>
            <person name="Hansen M."/>
            <person name="Heiman D."/>
            <person name="Howarth C."/>
            <person name="Larimer J."/>
            <person name="Lui A."/>
            <person name="MacDonald P.J.P."/>
            <person name="McCowen C."/>
            <person name="Montmayeur A."/>
            <person name="Murphy C."/>
            <person name="Neiman D."/>
            <person name="Pearson M."/>
            <person name="Priest M."/>
            <person name="Roberts A."/>
            <person name="Saif S."/>
            <person name="Shea T."/>
            <person name="Sisk P."/>
            <person name="Stolte C."/>
            <person name="Sykes S."/>
            <person name="Wortman J."/>
            <person name="Nusbaum C."/>
            <person name="Birren B."/>
        </authorList>
    </citation>
    <scope>NUCLEOTIDE SEQUENCE [LARGE SCALE GENOMIC DNA]</scope>
    <source>
        <strain evidence="1 2">ATCC 51366</strain>
    </source>
</reference>
<dbReference type="AlphaFoldDB" id="H3NPL6"/>